<dbReference type="PANTHER" id="PTHR43711">
    <property type="entry name" value="TWO-COMPONENT HISTIDINE KINASE"/>
    <property type="match status" value="1"/>
</dbReference>
<dbReference type="Gene3D" id="6.10.340.10">
    <property type="match status" value="1"/>
</dbReference>
<dbReference type="InterPro" id="IPR036097">
    <property type="entry name" value="HisK_dim/P_sf"/>
</dbReference>
<evidence type="ECO:0000259" key="10">
    <source>
        <dbReference type="PROSITE" id="PS50885"/>
    </source>
</evidence>
<evidence type="ECO:0000256" key="1">
    <source>
        <dbReference type="ARBA" id="ARBA00000085"/>
    </source>
</evidence>
<dbReference type="AlphaFoldDB" id="Q55475"/>
<feature type="transmembrane region" description="Helical" evidence="8">
    <location>
        <begin position="43"/>
        <end position="64"/>
    </location>
</feature>
<dbReference type="EC" id="2.7.13.3" evidence="3"/>
<accession>Q55475</accession>
<proteinExistence type="predicted"/>
<dbReference type="PROSITE" id="PS50885">
    <property type="entry name" value="HAMP"/>
    <property type="match status" value="1"/>
</dbReference>
<dbReference type="CDD" id="cd00082">
    <property type="entry name" value="HisKA"/>
    <property type="match status" value="1"/>
</dbReference>
<reference evidence="11 12" key="1">
    <citation type="journal article" date="1995" name="DNA Res.">
        <title>Sequence analysis of the genome of the unicellular cyanobacterium Synechocystis sp. strain PCC6803. I. Sequence features in the 1 Mb region from map positions 64% to 92% of the genome.</title>
        <authorList>
            <person name="Kaneko T."/>
            <person name="Tanaka A."/>
            <person name="Sato S."/>
            <person name="Kotani H."/>
            <person name="Sazuka T."/>
            <person name="Miyajima N."/>
            <person name="Sugiura M."/>
            <person name="Tabata S."/>
        </authorList>
    </citation>
    <scope>NUCLEOTIDE SEQUENCE [LARGE SCALE GENOMIC DNA]</scope>
    <source>
        <strain evidence="12">ATCC 27184 / PCC 6803 / Kazusa</strain>
    </source>
</reference>
<evidence type="ECO:0000313" key="11">
    <source>
        <dbReference type="EMBL" id="BAA10821.1"/>
    </source>
</evidence>
<comment type="catalytic activity">
    <reaction evidence="1">
        <text>ATP + protein L-histidine = ADP + protein N-phospho-L-histidine.</text>
        <dbReference type="EC" id="2.7.13.3"/>
    </reaction>
</comment>
<keyword evidence="12" id="KW-1185">Reference proteome</keyword>
<dbReference type="Gene3D" id="1.10.287.130">
    <property type="match status" value="1"/>
</dbReference>
<evidence type="ECO:0000256" key="3">
    <source>
        <dbReference type="ARBA" id="ARBA00012438"/>
    </source>
</evidence>
<dbReference type="GO" id="GO:0000160">
    <property type="term" value="P:phosphorelay signal transduction system"/>
    <property type="evidence" value="ECO:0000318"/>
    <property type="project" value="GO_Central"/>
</dbReference>
<dbReference type="FunFam" id="3.30.565.10:FF:000006">
    <property type="entry name" value="Sensor histidine kinase WalK"/>
    <property type="match status" value="1"/>
</dbReference>
<dbReference type="PRINTS" id="PR00344">
    <property type="entry name" value="BCTRLSENSOR"/>
</dbReference>
<name>Q55475_SYNY3</name>
<evidence type="ECO:0000256" key="6">
    <source>
        <dbReference type="ARBA" id="ARBA00022777"/>
    </source>
</evidence>
<dbReference type="FunCoup" id="Q55475">
    <property type="interactions" value="73"/>
</dbReference>
<dbReference type="SUPFAM" id="SSF55874">
    <property type="entry name" value="ATPase domain of HSP90 chaperone/DNA topoisomerase II/histidine kinase"/>
    <property type="match status" value="1"/>
</dbReference>
<dbReference type="InParanoid" id="Q55475"/>
<gene>
    <name evidence="11" type="ordered locus">slr0533</name>
</gene>
<dbReference type="Pfam" id="PF02518">
    <property type="entry name" value="HATPase_c"/>
    <property type="match status" value="1"/>
</dbReference>
<dbReference type="SUPFAM" id="SSF158472">
    <property type="entry name" value="HAMP domain-like"/>
    <property type="match status" value="1"/>
</dbReference>
<dbReference type="EMBL" id="BA000022">
    <property type="protein sequence ID" value="BAA10821.1"/>
    <property type="molecule type" value="Genomic_DNA"/>
</dbReference>
<keyword evidence="5" id="KW-0808">Transferase</keyword>
<dbReference type="InterPro" id="IPR003660">
    <property type="entry name" value="HAMP_dom"/>
</dbReference>
<evidence type="ECO:0000256" key="7">
    <source>
        <dbReference type="ARBA" id="ARBA00023012"/>
    </source>
</evidence>
<feature type="domain" description="HAMP" evidence="10">
    <location>
        <begin position="124"/>
        <end position="176"/>
    </location>
</feature>
<keyword evidence="6 11" id="KW-0418">Kinase</keyword>
<dbReference type="Proteomes" id="UP000001425">
    <property type="component" value="Chromosome"/>
</dbReference>
<dbReference type="EnsemblBacteria" id="BAA10821">
    <property type="protein sequence ID" value="BAA10821"/>
    <property type="gene ID" value="BAA10821"/>
</dbReference>
<dbReference type="CDD" id="cd16922">
    <property type="entry name" value="HATPase_EvgS-ArcB-TorS-like"/>
    <property type="match status" value="1"/>
</dbReference>
<dbReference type="PhylomeDB" id="Q55475"/>
<dbReference type="Gene3D" id="3.30.565.10">
    <property type="entry name" value="Histidine kinase-like ATPase, C-terminal domain"/>
    <property type="match status" value="1"/>
</dbReference>
<keyword evidence="8" id="KW-0812">Transmembrane</keyword>
<evidence type="ECO:0000256" key="8">
    <source>
        <dbReference type="SAM" id="Phobius"/>
    </source>
</evidence>
<protein>
    <recommendedName>
        <fullName evidence="3">histidine kinase</fullName>
        <ecNumber evidence="3">2.7.13.3</ecNumber>
    </recommendedName>
</protein>
<keyword evidence="8" id="KW-1133">Transmembrane helix</keyword>
<evidence type="ECO:0000256" key="2">
    <source>
        <dbReference type="ARBA" id="ARBA00004370"/>
    </source>
</evidence>
<dbReference type="SMART" id="SM00388">
    <property type="entry name" value="HisKA"/>
    <property type="match status" value="1"/>
</dbReference>
<dbReference type="InterPro" id="IPR036890">
    <property type="entry name" value="HATPase_C_sf"/>
</dbReference>
<dbReference type="PaxDb" id="1148-1001334"/>
<dbReference type="PANTHER" id="PTHR43711:SF1">
    <property type="entry name" value="HISTIDINE KINASE 1"/>
    <property type="match status" value="1"/>
</dbReference>
<keyword evidence="7" id="KW-0902">Two-component regulatory system</keyword>
<dbReference type="GO" id="GO:0000155">
    <property type="term" value="F:phosphorelay sensor kinase activity"/>
    <property type="evidence" value="ECO:0007669"/>
    <property type="project" value="InterPro"/>
</dbReference>
<dbReference type="GO" id="GO:0005886">
    <property type="term" value="C:plasma membrane"/>
    <property type="evidence" value="ECO:0000318"/>
    <property type="project" value="GO_Central"/>
</dbReference>
<evidence type="ECO:0000256" key="4">
    <source>
        <dbReference type="ARBA" id="ARBA00022553"/>
    </source>
</evidence>
<dbReference type="SUPFAM" id="SSF47384">
    <property type="entry name" value="Homodimeric domain of signal transducing histidine kinase"/>
    <property type="match status" value="1"/>
</dbReference>
<dbReference type="KEGG" id="syn:slr0533"/>
<sequence length="405" mass="44994">MCYRQMGARGSKPLLFLNDPPLWALLRSANLNPMAKLSLGSRLFLSHMLVMLVGLGSFVSLAKISSPRMFVLRLEELESQGFITVRSAKTYLIRGFETAWNRSSLWAIIFGASAAGGLSFLAADRIMQPLDRLKLATKNLAEGDLQSRMPPSDIPELEELGQSFNRMADSLENVEQQRRELVSDLTHELRSPLTVVRGYLEQLAEGTIAGDPELYQRLVGETRRLERLTVDLQELSKVEAGYLSIQRQPLDLYPLLAKLQQRFADQLLEDGPELILAVQPPLPTVLADPDRAEQILVNLIGNAVRYTPSGAITIDAYLCTNRKDMEKENLLWVTVTDTGIGIAEGDLPYVFERFWRADKSRSRYSGGTGLGLAIAKRLVELQGGSLTVTSTLGQGSEFRFSLPLV</sequence>
<dbReference type="CDD" id="cd06225">
    <property type="entry name" value="HAMP"/>
    <property type="match status" value="1"/>
</dbReference>
<dbReference type="eggNOG" id="COG2770">
    <property type="taxonomic scope" value="Bacteria"/>
</dbReference>
<comment type="subcellular location">
    <subcellularLocation>
        <location evidence="2">Membrane</location>
    </subcellularLocation>
</comment>
<dbReference type="Pfam" id="PF00672">
    <property type="entry name" value="HAMP"/>
    <property type="match status" value="1"/>
</dbReference>
<reference evidence="11 12" key="2">
    <citation type="journal article" date="1996" name="DNA Res.">
        <title>Sequence analysis of the genome of the unicellular cyanobacterium Synechocystis sp. strain PCC6803. II. Sequence determination of the entire genome and assignment of potential protein-coding regions.</title>
        <authorList>
            <person name="Kaneko T."/>
            <person name="Sato S."/>
            <person name="Kotani H."/>
            <person name="Tanaka A."/>
            <person name="Asamizu E."/>
            <person name="Nakamura Y."/>
            <person name="Miyajima N."/>
            <person name="Hirosawa M."/>
            <person name="Sugiura M."/>
            <person name="Sasamoto S."/>
            <person name="Kimura T."/>
            <person name="Hosouchi T."/>
            <person name="Matsuno A."/>
            <person name="Muraki A."/>
            <person name="Nakazaki N."/>
            <person name="Naruo K."/>
            <person name="Okumura S."/>
            <person name="Shimpo S."/>
            <person name="Takeuchi C."/>
            <person name="Wada T."/>
            <person name="Watanabe A."/>
            <person name="Yamada M."/>
            <person name="Yasuda M."/>
            <person name="Tabata S."/>
        </authorList>
    </citation>
    <scope>NUCLEOTIDE SEQUENCE [LARGE SCALE GENOMIC DNA]</scope>
    <source>
        <strain evidence="12">ATCC 27184 / PCC 6803 / Kazusa</strain>
    </source>
</reference>
<organism evidence="11 12">
    <name type="scientific">Synechocystis sp. (strain ATCC 27184 / PCC 6803 / Kazusa)</name>
    <dbReference type="NCBI Taxonomy" id="1111708"/>
    <lineage>
        <taxon>Bacteria</taxon>
        <taxon>Bacillati</taxon>
        <taxon>Cyanobacteriota</taxon>
        <taxon>Cyanophyceae</taxon>
        <taxon>Synechococcales</taxon>
        <taxon>Merismopediaceae</taxon>
        <taxon>Synechocystis</taxon>
    </lineage>
</organism>
<dbReference type="PROSITE" id="PS50109">
    <property type="entry name" value="HIS_KIN"/>
    <property type="match status" value="1"/>
</dbReference>
<dbReference type="SMART" id="SM00304">
    <property type="entry name" value="HAMP"/>
    <property type="match status" value="1"/>
</dbReference>
<dbReference type="InterPro" id="IPR005467">
    <property type="entry name" value="His_kinase_dom"/>
</dbReference>
<dbReference type="eggNOG" id="COG5002">
    <property type="taxonomic scope" value="Bacteria"/>
</dbReference>
<dbReference type="Pfam" id="PF00512">
    <property type="entry name" value="HisKA"/>
    <property type="match status" value="1"/>
</dbReference>
<evidence type="ECO:0000256" key="5">
    <source>
        <dbReference type="ARBA" id="ARBA00022679"/>
    </source>
</evidence>
<keyword evidence="4" id="KW-0597">Phosphoprotein</keyword>
<evidence type="ECO:0000259" key="9">
    <source>
        <dbReference type="PROSITE" id="PS50109"/>
    </source>
</evidence>
<dbReference type="InterPro" id="IPR003661">
    <property type="entry name" value="HisK_dim/P_dom"/>
</dbReference>
<feature type="domain" description="Histidine kinase" evidence="9">
    <location>
        <begin position="184"/>
        <end position="405"/>
    </location>
</feature>
<dbReference type="InterPro" id="IPR050736">
    <property type="entry name" value="Sensor_HK_Regulatory"/>
</dbReference>
<dbReference type="IntAct" id="Q55475">
    <property type="interactions" value="4"/>
</dbReference>
<evidence type="ECO:0000313" key="12">
    <source>
        <dbReference type="Proteomes" id="UP000001425"/>
    </source>
</evidence>
<dbReference type="SMART" id="SM00387">
    <property type="entry name" value="HATPase_c"/>
    <property type="match status" value="1"/>
</dbReference>
<dbReference type="InterPro" id="IPR004358">
    <property type="entry name" value="Sig_transdc_His_kin-like_C"/>
</dbReference>
<dbReference type="PIR" id="S75974">
    <property type="entry name" value="S75974"/>
</dbReference>
<dbReference type="InterPro" id="IPR003594">
    <property type="entry name" value="HATPase_dom"/>
</dbReference>
<dbReference type="STRING" id="1148.gene:10500325"/>
<keyword evidence="8" id="KW-0472">Membrane</keyword>